<evidence type="ECO:0000256" key="6">
    <source>
        <dbReference type="ARBA" id="ARBA00022989"/>
    </source>
</evidence>
<evidence type="ECO:0000313" key="10">
    <source>
        <dbReference type="Proteomes" id="UP000198897"/>
    </source>
</evidence>
<feature type="transmembrane region" description="Helical" evidence="8">
    <location>
        <begin position="301"/>
        <end position="319"/>
    </location>
</feature>
<evidence type="ECO:0000313" key="9">
    <source>
        <dbReference type="EMBL" id="SFF80502.1"/>
    </source>
</evidence>
<keyword evidence="10" id="KW-1185">Reference proteome</keyword>
<keyword evidence="5 8" id="KW-0812">Transmembrane</keyword>
<feature type="transmembrane region" description="Helical" evidence="8">
    <location>
        <begin position="183"/>
        <end position="203"/>
    </location>
</feature>
<keyword evidence="7 8" id="KW-0472">Membrane</keyword>
<dbReference type="OrthoDB" id="2381188at2"/>
<evidence type="ECO:0000256" key="8">
    <source>
        <dbReference type="SAM" id="Phobius"/>
    </source>
</evidence>
<protein>
    <submittedName>
        <fullName evidence="9">Spore germination protein (Amino acid permease)</fullName>
    </submittedName>
</protein>
<keyword evidence="4" id="KW-0309">Germination</keyword>
<evidence type="ECO:0000256" key="4">
    <source>
        <dbReference type="ARBA" id="ARBA00022544"/>
    </source>
</evidence>
<dbReference type="Proteomes" id="UP000198897">
    <property type="component" value="Unassembled WGS sequence"/>
</dbReference>
<dbReference type="EMBL" id="FOOG01000009">
    <property type="protein sequence ID" value="SFF80502.1"/>
    <property type="molecule type" value="Genomic_DNA"/>
</dbReference>
<accession>A0A1I2LLV0</accession>
<sequence>MRAGQISYVQLIFLVMMSSGFYNHVILTPPILNVARRDAWISASMTSVSFFVVLFIIYIIHKLTKDRPLLQYLEEGFGKAGKWIFMIPLLTYLLLSGFITYFDTIMWTKVSYLQSTPKIFLAVLTLAVVLLMLKEGVQTLAISAGVLLPFVVLLGIFVAVANLQDKDYSLLFPVVAEGWEPVWKGFIVGSSGAIDLIIILCIQHQVKKKMAFWKYLIFGALLLNLFVSPITGAIAMFGPEHGAELRYPAFEQWRMVSIGSYITHVDYLTIYQWLSGAVIRIALIIYLLPSFFTIKKVKAKRWIQLGYAVILVLSLYTPLSDMQFYYLLKKFVLPGFVYGMGVYLFLLLGAVVWIYRRRTS</sequence>
<organism evidence="9 10">
    <name type="scientific">Halobacillus alkaliphilus</name>
    <dbReference type="NCBI Taxonomy" id="396056"/>
    <lineage>
        <taxon>Bacteria</taxon>
        <taxon>Bacillati</taxon>
        <taxon>Bacillota</taxon>
        <taxon>Bacilli</taxon>
        <taxon>Bacillales</taxon>
        <taxon>Bacillaceae</taxon>
        <taxon>Halobacillus</taxon>
    </lineage>
</organism>
<evidence type="ECO:0000256" key="7">
    <source>
        <dbReference type="ARBA" id="ARBA00023136"/>
    </source>
</evidence>
<proteinExistence type="inferred from homology"/>
<feature type="transmembrane region" description="Helical" evidence="8">
    <location>
        <begin position="331"/>
        <end position="355"/>
    </location>
</feature>
<evidence type="ECO:0000256" key="2">
    <source>
        <dbReference type="ARBA" id="ARBA00007998"/>
    </source>
</evidence>
<name>A0A1I2LLV0_9BACI</name>
<evidence type="ECO:0000256" key="3">
    <source>
        <dbReference type="ARBA" id="ARBA00022448"/>
    </source>
</evidence>
<dbReference type="GO" id="GO:0009847">
    <property type="term" value="P:spore germination"/>
    <property type="evidence" value="ECO:0007669"/>
    <property type="project" value="InterPro"/>
</dbReference>
<reference evidence="10" key="1">
    <citation type="submission" date="2016-10" db="EMBL/GenBank/DDBJ databases">
        <authorList>
            <person name="Varghese N."/>
            <person name="Submissions S."/>
        </authorList>
    </citation>
    <scope>NUCLEOTIDE SEQUENCE [LARGE SCALE GENOMIC DNA]</scope>
    <source>
        <strain evidence="10">FP5</strain>
    </source>
</reference>
<feature type="transmembrane region" description="Helical" evidence="8">
    <location>
        <begin position="140"/>
        <end position="163"/>
    </location>
</feature>
<evidence type="ECO:0000256" key="1">
    <source>
        <dbReference type="ARBA" id="ARBA00004141"/>
    </source>
</evidence>
<dbReference type="NCBIfam" id="TIGR00912">
    <property type="entry name" value="2A0309"/>
    <property type="match status" value="1"/>
</dbReference>
<keyword evidence="3" id="KW-0813">Transport</keyword>
<dbReference type="InterPro" id="IPR004761">
    <property type="entry name" value="Spore_GerAB"/>
</dbReference>
<gene>
    <name evidence="9" type="ORF">SAMN05216353_109115</name>
</gene>
<dbReference type="GO" id="GO:0016020">
    <property type="term" value="C:membrane"/>
    <property type="evidence" value="ECO:0007669"/>
    <property type="project" value="UniProtKB-SubCell"/>
</dbReference>
<dbReference type="PANTHER" id="PTHR34975:SF2">
    <property type="entry name" value="SPORE GERMINATION PROTEIN A2"/>
    <property type="match status" value="1"/>
</dbReference>
<feature type="transmembrane region" description="Helical" evidence="8">
    <location>
        <begin position="39"/>
        <end position="60"/>
    </location>
</feature>
<comment type="subcellular location">
    <subcellularLocation>
        <location evidence="1">Membrane</location>
        <topology evidence="1">Multi-pass membrane protein</topology>
    </subcellularLocation>
</comment>
<feature type="transmembrane region" description="Helical" evidence="8">
    <location>
        <begin position="80"/>
        <end position="102"/>
    </location>
</feature>
<dbReference type="PANTHER" id="PTHR34975">
    <property type="entry name" value="SPORE GERMINATION PROTEIN A2"/>
    <property type="match status" value="1"/>
</dbReference>
<dbReference type="AlphaFoldDB" id="A0A1I2LLV0"/>
<feature type="transmembrane region" description="Helical" evidence="8">
    <location>
        <begin position="215"/>
        <end position="237"/>
    </location>
</feature>
<feature type="transmembrane region" description="Helical" evidence="8">
    <location>
        <begin position="114"/>
        <end position="133"/>
    </location>
</feature>
<dbReference type="Pfam" id="PF03845">
    <property type="entry name" value="Spore_permease"/>
    <property type="match status" value="1"/>
</dbReference>
<comment type="similarity">
    <text evidence="2">Belongs to the amino acid-polyamine-organocation (APC) superfamily. Spore germination protein (SGP) (TC 2.A.3.9) family.</text>
</comment>
<dbReference type="RefSeq" id="WP_089751473.1">
    <property type="nucleotide sequence ID" value="NZ_FOOG01000009.1"/>
</dbReference>
<feature type="transmembrane region" description="Helical" evidence="8">
    <location>
        <begin position="7"/>
        <end position="27"/>
    </location>
</feature>
<evidence type="ECO:0000256" key="5">
    <source>
        <dbReference type="ARBA" id="ARBA00022692"/>
    </source>
</evidence>
<feature type="transmembrane region" description="Helical" evidence="8">
    <location>
        <begin position="270"/>
        <end position="289"/>
    </location>
</feature>
<keyword evidence="6 8" id="KW-1133">Transmembrane helix</keyword>